<reference evidence="1 2" key="1">
    <citation type="submission" date="2009-08" db="EMBL/GenBank/DDBJ databases">
        <authorList>
            <person name="Shrivastava S."/>
            <person name="Brinkac L.B."/>
            <person name="Brown J.L."/>
            <person name="Bruce D.B."/>
            <person name="Detter C."/>
            <person name="Green L.D."/>
            <person name="Munk C.A."/>
            <person name="Rogers Y.C."/>
            <person name="Tapia R."/>
            <person name="Sims D.R."/>
            <person name="Smith L.A."/>
            <person name="Smith T.J."/>
            <person name="Sutton G."/>
            <person name="Brettin T."/>
        </authorList>
    </citation>
    <scope>NUCLEOTIDE SEQUENCE [LARGE SCALE GENOMIC DNA]</scope>
    <source>
        <strain evidence="2">E4 str. BoNT E BL5262</strain>
    </source>
</reference>
<name>C4IET6_CLOBU</name>
<organism evidence="1 2">
    <name type="scientific">Clostridium butyricum E4 str. BoNT E BL5262</name>
    <dbReference type="NCBI Taxonomy" id="632245"/>
    <lineage>
        <taxon>Bacteria</taxon>
        <taxon>Bacillati</taxon>
        <taxon>Bacillota</taxon>
        <taxon>Clostridia</taxon>
        <taxon>Eubacteriales</taxon>
        <taxon>Clostridiaceae</taxon>
        <taxon>Clostridium</taxon>
    </lineage>
</organism>
<dbReference type="Proteomes" id="UP000003081">
    <property type="component" value="Unassembled WGS sequence"/>
</dbReference>
<gene>
    <name evidence="1" type="ORF">CLP_3912</name>
</gene>
<accession>C4IET6</accession>
<dbReference type="HOGENOM" id="CLU_3307241_0_0_9"/>
<dbReference type="EMBL" id="ACOM01000004">
    <property type="protein sequence ID" value="EEP55211.1"/>
    <property type="molecule type" value="Genomic_DNA"/>
</dbReference>
<evidence type="ECO:0000313" key="2">
    <source>
        <dbReference type="Proteomes" id="UP000003081"/>
    </source>
</evidence>
<dbReference type="AlphaFoldDB" id="C4IET6"/>
<evidence type="ECO:0000313" key="1">
    <source>
        <dbReference type="EMBL" id="EEP55211.1"/>
    </source>
</evidence>
<sequence>MAINEFEKIAICIYNEITNKKEIKQTITNKEKIKTIITY</sequence>
<proteinExistence type="predicted"/>
<keyword evidence="2" id="KW-1185">Reference proteome</keyword>
<comment type="caution">
    <text evidence="1">The sequence shown here is derived from an EMBL/GenBank/DDBJ whole genome shotgun (WGS) entry which is preliminary data.</text>
</comment>
<protein>
    <submittedName>
        <fullName evidence="1">Uncharacterized protein</fullName>
    </submittedName>
</protein>